<dbReference type="GO" id="GO:0046872">
    <property type="term" value="F:metal ion binding"/>
    <property type="evidence" value="ECO:0007669"/>
    <property type="project" value="UniProtKB-KW"/>
</dbReference>
<evidence type="ECO:0000313" key="18">
    <source>
        <dbReference type="EMBL" id="QDU32403.1"/>
    </source>
</evidence>
<reference evidence="18 19" key="1">
    <citation type="submission" date="2019-02" db="EMBL/GenBank/DDBJ databases">
        <title>Deep-cultivation of Planctomycetes and their phenomic and genomic characterization uncovers novel biology.</title>
        <authorList>
            <person name="Wiegand S."/>
            <person name="Jogler M."/>
            <person name="Boedeker C."/>
            <person name="Pinto D."/>
            <person name="Vollmers J."/>
            <person name="Rivas-Marin E."/>
            <person name="Kohn T."/>
            <person name="Peeters S.H."/>
            <person name="Heuer A."/>
            <person name="Rast P."/>
            <person name="Oberbeckmann S."/>
            <person name="Bunk B."/>
            <person name="Jeske O."/>
            <person name="Meyerdierks A."/>
            <person name="Storesund J.E."/>
            <person name="Kallscheuer N."/>
            <person name="Luecker S."/>
            <person name="Lage O.M."/>
            <person name="Pohl T."/>
            <person name="Merkel B.J."/>
            <person name="Hornburger P."/>
            <person name="Mueller R.-W."/>
            <person name="Bruemmer F."/>
            <person name="Labrenz M."/>
            <person name="Spormann A.M."/>
            <person name="Op den Camp H."/>
            <person name="Overmann J."/>
            <person name="Amann R."/>
            <person name="Jetten M.S.M."/>
            <person name="Mascher T."/>
            <person name="Medema M.H."/>
            <person name="Devos D.P."/>
            <person name="Kaster A.-K."/>
            <person name="Ovreas L."/>
            <person name="Rohde M."/>
            <person name="Galperin M.Y."/>
            <person name="Jogler C."/>
        </authorList>
    </citation>
    <scope>NUCLEOTIDE SEQUENCE [LARGE SCALE GENOMIC DNA]</scope>
    <source>
        <strain evidence="18 19">KS4</strain>
    </source>
</reference>
<keyword evidence="6" id="KW-0547">Nucleotide-binding</keyword>
<proteinExistence type="inferred from homology"/>
<evidence type="ECO:0000259" key="16">
    <source>
        <dbReference type="Pfam" id="PF00117"/>
    </source>
</evidence>
<dbReference type="NCBIfam" id="TIGR00337">
    <property type="entry name" value="PyrG"/>
    <property type="match status" value="1"/>
</dbReference>
<comment type="pathway">
    <text evidence="1">Pyrimidine metabolism; CTP biosynthesis via de novo pathway; CTP from UDP: step 2/2.</text>
</comment>
<evidence type="ECO:0000313" key="19">
    <source>
        <dbReference type="Proteomes" id="UP000317369"/>
    </source>
</evidence>
<keyword evidence="19" id="KW-1185">Reference proteome</keyword>
<keyword evidence="5" id="KW-0479">Metal-binding</keyword>
<name>A0A517YQA0_9BACT</name>
<comment type="similarity">
    <text evidence="2">Belongs to the CTP synthase family.</text>
</comment>
<keyword evidence="10" id="KW-0665">Pyrimidine biosynthesis</keyword>
<evidence type="ECO:0000256" key="10">
    <source>
        <dbReference type="ARBA" id="ARBA00022975"/>
    </source>
</evidence>
<evidence type="ECO:0000256" key="11">
    <source>
        <dbReference type="ARBA" id="ARBA00047781"/>
    </source>
</evidence>
<sequence>MPTKQTNQDTQDLLTKAGHQTQDSEFFNPIPEGYIKGRHKYVVVLGTVISGLGKGIFSSSLAKLLKDKGLSIAPIKMEGYLNIDSGTLNPYRHGEVFVLDDGLETDMDLGTYERILDQNLTRDNYTTSGQIYRTVLDRERSGGYLGRDVQMIPHVTGEVKYRLRELALKQRADVIFIEVGGTVGDYENSFYIEALRELAFEEGEKAVSFVALTYVIEPPALGEQKSKAAQLGLKKLMEAGIQPDIIAVRAQKPVEASACQKIAMFSNVPIKRVFSMHDRDSIYSIPDAMRESGLDSQILTMLNLHDRVNVVHEDEARISWRNYIKKLNSKRPHKIKIGITGKYAALRDAYASIDKAIEHCATHLGADIELDWLDTTQIAPDDIPAALKKFDGIVVPGGFGHRGTESKIACIKYCRENKVPYLGICLGFQMAVVEFARNVCNLKDAASTEFDQKTAAPVIDFLPEQKQIEGLGGNMRLGGKDVLVKPQTLAAKLYDDHYTSKPHADGFTIRERFRHRYEVDPNFIEKLESNGLIFSGRHPEQPIMQILELPKDTHPYFIGAQFHPELTSRPLNPQPMFLGLVAAAMKHANPDIDTEALLNSWDIRSKA</sequence>
<dbReference type="UniPathway" id="UPA00159">
    <property type="reaction ID" value="UER00277"/>
</dbReference>
<evidence type="ECO:0000256" key="15">
    <source>
        <dbReference type="ARBA" id="ARBA00083191"/>
    </source>
</evidence>
<dbReference type="RefSeq" id="WP_145073951.1">
    <property type="nucleotide sequence ID" value="NZ_CP036425.1"/>
</dbReference>
<dbReference type="Gene3D" id="3.40.50.300">
    <property type="entry name" value="P-loop containing nucleotide triphosphate hydrolases"/>
    <property type="match status" value="1"/>
</dbReference>
<evidence type="ECO:0000256" key="7">
    <source>
        <dbReference type="ARBA" id="ARBA00022840"/>
    </source>
</evidence>
<dbReference type="PANTHER" id="PTHR11550">
    <property type="entry name" value="CTP SYNTHASE"/>
    <property type="match status" value="1"/>
</dbReference>
<keyword evidence="7" id="KW-0067">ATP-binding</keyword>
<dbReference type="NCBIfam" id="NF003792">
    <property type="entry name" value="PRK05380.1"/>
    <property type="match status" value="1"/>
</dbReference>
<comment type="catalytic activity">
    <reaction evidence="11">
        <text>UTP + L-glutamine + ATP + H2O = CTP + L-glutamate + ADP + phosphate + 2 H(+)</text>
        <dbReference type="Rhea" id="RHEA:26426"/>
        <dbReference type="ChEBI" id="CHEBI:15377"/>
        <dbReference type="ChEBI" id="CHEBI:15378"/>
        <dbReference type="ChEBI" id="CHEBI:29985"/>
        <dbReference type="ChEBI" id="CHEBI:30616"/>
        <dbReference type="ChEBI" id="CHEBI:37563"/>
        <dbReference type="ChEBI" id="CHEBI:43474"/>
        <dbReference type="ChEBI" id="CHEBI:46398"/>
        <dbReference type="ChEBI" id="CHEBI:58359"/>
        <dbReference type="ChEBI" id="CHEBI:456216"/>
        <dbReference type="EC" id="6.3.4.2"/>
    </reaction>
</comment>
<evidence type="ECO:0000256" key="5">
    <source>
        <dbReference type="ARBA" id="ARBA00022723"/>
    </source>
</evidence>
<feature type="domain" description="Glutamine amidotransferase" evidence="16">
    <location>
        <begin position="346"/>
        <end position="581"/>
    </location>
</feature>
<dbReference type="OrthoDB" id="9801107at2"/>
<dbReference type="SUPFAM" id="SSF52540">
    <property type="entry name" value="P-loop containing nucleoside triphosphate hydrolases"/>
    <property type="match status" value="1"/>
</dbReference>
<dbReference type="GO" id="GO:0097268">
    <property type="term" value="C:cytoophidium"/>
    <property type="evidence" value="ECO:0007669"/>
    <property type="project" value="UniProtKB-ARBA"/>
</dbReference>
<dbReference type="CDD" id="cd01746">
    <property type="entry name" value="GATase1_CTP_Synthase"/>
    <property type="match status" value="1"/>
</dbReference>
<keyword evidence="9" id="KW-0315">Glutamine amidotransferase</keyword>
<keyword evidence="4 18" id="KW-0436">Ligase</keyword>
<gene>
    <name evidence="18" type="primary">pyrG</name>
    <name evidence="18" type="ORF">KS4_04350</name>
</gene>
<dbReference type="InterPro" id="IPR027417">
    <property type="entry name" value="P-loop_NTPase"/>
</dbReference>
<dbReference type="GO" id="GO:0005524">
    <property type="term" value="F:ATP binding"/>
    <property type="evidence" value="ECO:0007669"/>
    <property type="project" value="UniProtKB-KW"/>
</dbReference>
<evidence type="ECO:0000256" key="12">
    <source>
        <dbReference type="ARBA" id="ARBA00070745"/>
    </source>
</evidence>
<dbReference type="Gene3D" id="3.40.50.880">
    <property type="match status" value="1"/>
</dbReference>
<organism evidence="18 19">
    <name type="scientific">Poriferisphaera corsica</name>
    <dbReference type="NCBI Taxonomy" id="2528020"/>
    <lineage>
        <taxon>Bacteria</taxon>
        <taxon>Pseudomonadati</taxon>
        <taxon>Planctomycetota</taxon>
        <taxon>Phycisphaerae</taxon>
        <taxon>Phycisphaerales</taxon>
        <taxon>Phycisphaeraceae</taxon>
        <taxon>Poriferisphaera</taxon>
    </lineage>
</organism>
<dbReference type="PANTHER" id="PTHR11550:SF0">
    <property type="entry name" value="CTP SYNTHASE-RELATED"/>
    <property type="match status" value="1"/>
</dbReference>
<dbReference type="InterPro" id="IPR017456">
    <property type="entry name" value="CTP_synthase_N"/>
</dbReference>
<dbReference type="InterPro" id="IPR017926">
    <property type="entry name" value="GATASE"/>
</dbReference>
<dbReference type="PROSITE" id="PS51273">
    <property type="entry name" value="GATASE_TYPE_1"/>
    <property type="match status" value="1"/>
</dbReference>
<feature type="domain" description="CTP synthase N-terminal" evidence="17">
    <location>
        <begin position="40"/>
        <end position="304"/>
    </location>
</feature>
<keyword evidence="8" id="KW-0460">Magnesium</keyword>
<protein>
    <recommendedName>
        <fullName evidence="12">CTP synthase</fullName>
        <ecNumber evidence="3">6.3.4.2</ecNumber>
    </recommendedName>
    <alternativeName>
        <fullName evidence="14">Cytidine 5'-triphosphate synthase</fullName>
    </alternativeName>
    <alternativeName>
        <fullName evidence="15">Cytidine triphosphate synthetase</fullName>
    </alternativeName>
    <alternativeName>
        <fullName evidence="13">UTP--ammonia ligase</fullName>
    </alternativeName>
</protein>
<evidence type="ECO:0000256" key="8">
    <source>
        <dbReference type="ARBA" id="ARBA00022842"/>
    </source>
</evidence>
<accession>A0A517YQA0</accession>
<evidence type="ECO:0000256" key="4">
    <source>
        <dbReference type="ARBA" id="ARBA00022598"/>
    </source>
</evidence>
<dbReference type="FunFam" id="3.40.50.300:FF:000009">
    <property type="entry name" value="CTP synthase"/>
    <property type="match status" value="1"/>
</dbReference>
<dbReference type="GO" id="GO:0003883">
    <property type="term" value="F:CTP synthase activity"/>
    <property type="evidence" value="ECO:0007669"/>
    <property type="project" value="UniProtKB-EC"/>
</dbReference>
<dbReference type="GO" id="GO:0044210">
    <property type="term" value="P:'de novo' CTP biosynthetic process"/>
    <property type="evidence" value="ECO:0007669"/>
    <property type="project" value="UniProtKB-UniPathway"/>
</dbReference>
<dbReference type="GO" id="GO:0019856">
    <property type="term" value="P:pyrimidine nucleobase biosynthetic process"/>
    <property type="evidence" value="ECO:0007669"/>
    <property type="project" value="TreeGrafter"/>
</dbReference>
<evidence type="ECO:0000256" key="2">
    <source>
        <dbReference type="ARBA" id="ARBA00007533"/>
    </source>
</evidence>
<evidence type="ECO:0000256" key="14">
    <source>
        <dbReference type="ARBA" id="ARBA00079941"/>
    </source>
</evidence>
<dbReference type="KEGG" id="pcor:KS4_04350"/>
<dbReference type="EMBL" id="CP036425">
    <property type="protein sequence ID" value="QDU32403.1"/>
    <property type="molecule type" value="Genomic_DNA"/>
</dbReference>
<dbReference type="InterPro" id="IPR029062">
    <property type="entry name" value="Class_I_gatase-like"/>
</dbReference>
<evidence type="ECO:0000256" key="1">
    <source>
        <dbReference type="ARBA" id="ARBA00005171"/>
    </source>
</evidence>
<dbReference type="InterPro" id="IPR033828">
    <property type="entry name" value="GATase1_CTP_Synthase"/>
</dbReference>
<dbReference type="GO" id="GO:0042802">
    <property type="term" value="F:identical protein binding"/>
    <property type="evidence" value="ECO:0007669"/>
    <property type="project" value="TreeGrafter"/>
</dbReference>
<dbReference type="Proteomes" id="UP000317369">
    <property type="component" value="Chromosome"/>
</dbReference>
<dbReference type="InterPro" id="IPR004468">
    <property type="entry name" value="CTP_synthase"/>
</dbReference>
<evidence type="ECO:0000259" key="17">
    <source>
        <dbReference type="Pfam" id="PF06418"/>
    </source>
</evidence>
<dbReference type="Pfam" id="PF06418">
    <property type="entry name" value="CTP_synth_N"/>
    <property type="match status" value="1"/>
</dbReference>
<evidence type="ECO:0000256" key="13">
    <source>
        <dbReference type="ARBA" id="ARBA00075170"/>
    </source>
</evidence>
<dbReference type="Pfam" id="PF00117">
    <property type="entry name" value="GATase"/>
    <property type="match status" value="1"/>
</dbReference>
<evidence type="ECO:0000256" key="9">
    <source>
        <dbReference type="ARBA" id="ARBA00022962"/>
    </source>
</evidence>
<evidence type="ECO:0000256" key="6">
    <source>
        <dbReference type="ARBA" id="ARBA00022741"/>
    </source>
</evidence>
<dbReference type="AlphaFoldDB" id="A0A517YQA0"/>
<evidence type="ECO:0000256" key="3">
    <source>
        <dbReference type="ARBA" id="ARBA00012291"/>
    </source>
</evidence>
<dbReference type="EC" id="6.3.4.2" evidence="3"/>
<dbReference type="SUPFAM" id="SSF52317">
    <property type="entry name" value="Class I glutamine amidotransferase-like"/>
    <property type="match status" value="1"/>
</dbReference>
<dbReference type="FunFam" id="3.40.50.880:FF:000002">
    <property type="entry name" value="CTP synthase"/>
    <property type="match status" value="1"/>
</dbReference>